<dbReference type="GO" id="GO:0031119">
    <property type="term" value="P:tRNA pseudouridine synthesis"/>
    <property type="evidence" value="ECO:0007669"/>
    <property type="project" value="UniProtKB-UniRule"/>
</dbReference>
<dbReference type="Gene3D" id="3.30.70.660">
    <property type="entry name" value="Pseudouridine synthase I, catalytic domain, C-terminal subdomain"/>
    <property type="match status" value="1"/>
</dbReference>
<gene>
    <name evidence="4 10" type="primary">truA</name>
    <name evidence="10" type="ORF">H7313_06225</name>
</gene>
<name>A0A842JAR3_9ACTN</name>
<dbReference type="Gene3D" id="3.30.70.580">
    <property type="entry name" value="Pseudouridine synthase I, catalytic domain, N-terminal subdomain"/>
    <property type="match status" value="1"/>
</dbReference>
<dbReference type="AlphaFoldDB" id="A0A842JAR3"/>
<dbReference type="NCBIfam" id="TIGR00071">
    <property type="entry name" value="hisT_truA"/>
    <property type="match status" value="1"/>
</dbReference>
<dbReference type="CDD" id="cd02570">
    <property type="entry name" value="PseudoU_synth_EcTruA"/>
    <property type="match status" value="1"/>
</dbReference>
<feature type="compositionally biased region" description="Low complexity" evidence="8">
    <location>
        <begin position="12"/>
        <end position="23"/>
    </location>
</feature>
<feature type="region of interest" description="Disordered" evidence="8">
    <location>
        <begin position="1"/>
        <end position="31"/>
    </location>
</feature>
<evidence type="ECO:0000313" key="11">
    <source>
        <dbReference type="Proteomes" id="UP000587396"/>
    </source>
</evidence>
<evidence type="ECO:0000256" key="7">
    <source>
        <dbReference type="RuleBase" id="RU003792"/>
    </source>
</evidence>
<accession>A0A842JAR3</accession>
<evidence type="ECO:0000256" key="1">
    <source>
        <dbReference type="ARBA" id="ARBA00009375"/>
    </source>
</evidence>
<feature type="domain" description="Pseudouridine synthase I TruA alpha/beta" evidence="9">
    <location>
        <begin position="43"/>
        <end position="141"/>
    </location>
</feature>
<comment type="similarity">
    <text evidence="1 4 7">Belongs to the tRNA pseudouridine synthase TruA family.</text>
</comment>
<dbReference type="InterPro" id="IPR020103">
    <property type="entry name" value="PsdUridine_synth_cat_dom_sf"/>
</dbReference>
<sequence>MTQTTQHNGPRSASAAAQAADASTVDDGGRPVREHTLALTLSYNGAPFSGFARQPGQLTVQGDVEAALELLFRRPVETTCAGRTDAGVHALGQVVSFDVDDLDIAGRSLPSLRRSLNALTNDAITVREVEPKQKGFSARFDAQAREYHYHLCVDSTAPIFMRDFSWFVPGGLDLSAMEAGAQYLLGEHDFKSFCMAASAEGKPTCRNVREISFHPETVMGENLLTIKVVGNAFLHSMVRTMVGTLVMIGRGQRPASWVGEVLEARDRQAAGENAPAQGLVFWRVIY</sequence>
<comment type="catalytic activity">
    <reaction evidence="4 7">
        <text>uridine(38/39/40) in tRNA = pseudouridine(38/39/40) in tRNA</text>
        <dbReference type="Rhea" id="RHEA:22376"/>
        <dbReference type="Rhea" id="RHEA-COMP:10085"/>
        <dbReference type="Rhea" id="RHEA-COMP:10087"/>
        <dbReference type="ChEBI" id="CHEBI:65314"/>
        <dbReference type="ChEBI" id="CHEBI:65315"/>
        <dbReference type="EC" id="5.4.99.12"/>
    </reaction>
</comment>
<dbReference type="FunFam" id="3.30.70.580:FF:000001">
    <property type="entry name" value="tRNA pseudouridine synthase A"/>
    <property type="match status" value="1"/>
</dbReference>
<evidence type="ECO:0000256" key="2">
    <source>
        <dbReference type="ARBA" id="ARBA00022694"/>
    </source>
</evidence>
<proteinExistence type="inferred from homology"/>
<keyword evidence="2 4" id="KW-0819">tRNA processing</keyword>
<evidence type="ECO:0000256" key="6">
    <source>
        <dbReference type="PIRSR" id="PIRSR001430-2"/>
    </source>
</evidence>
<dbReference type="EC" id="5.4.99.12" evidence="4"/>
<dbReference type="InterPro" id="IPR001406">
    <property type="entry name" value="PsdUridine_synth_TruA"/>
</dbReference>
<feature type="domain" description="Pseudouridine synthase I TruA alpha/beta" evidence="9">
    <location>
        <begin position="181"/>
        <end position="286"/>
    </location>
</feature>
<comment type="caution">
    <text evidence="4">Lacks conserved residue(s) required for the propagation of feature annotation.</text>
</comment>
<dbReference type="PANTHER" id="PTHR11142">
    <property type="entry name" value="PSEUDOURIDYLATE SYNTHASE"/>
    <property type="match status" value="1"/>
</dbReference>
<dbReference type="GO" id="GO:0003723">
    <property type="term" value="F:RNA binding"/>
    <property type="evidence" value="ECO:0007669"/>
    <property type="project" value="InterPro"/>
</dbReference>
<keyword evidence="3 4" id="KW-0413">Isomerase</keyword>
<dbReference type="Proteomes" id="UP000587396">
    <property type="component" value="Unassembled WGS sequence"/>
</dbReference>
<dbReference type="SUPFAM" id="SSF55120">
    <property type="entry name" value="Pseudouridine synthase"/>
    <property type="match status" value="1"/>
</dbReference>
<comment type="caution">
    <text evidence="10">The sequence shown here is derived from an EMBL/GenBank/DDBJ whole genome shotgun (WGS) entry which is preliminary data.</text>
</comment>
<evidence type="ECO:0000313" key="10">
    <source>
        <dbReference type="EMBL" id="MBC2888943.1"/>
    </source>
</evidence>
<feature type="active site" description="Nucleophile" evidence="4 5">
    <location>
        <position position="85"/>
    </location>
</feature>
<dbReference type="EMBL" id="JACMSE010000003">
    <property type="protein sequence ID" value="MBC2888943.1"/>
    <property type="molecule type" value="Genomic_DNA"/>
</dbReference>
<dbReference type="PANTHER" id="PTHR11142:SF0">
    <property type="entry name" value="TRNA PSEUDOURIDINE SYNTHASE-LIKE 1"/>
    <property type="match status" value="1"/>
</dbReference>
<feature type="compositionally biased region" description="Polar residues" evidence="8">
    <location>
        <begin position="1"/>
        <end position="11"/>
    </location>
</feature>
<evidence type="ECO:0000256" key="4">
    <source>
        <dbReference type="HAMAP-Rule" id="MF_00171"/>
    </source>
</evidence>
<dbReference type="InterPro" id="IPR020097">
    <property type="entry name" value="PsdUridine_synth_TruA_a/b_dom"/>
</dbReference>
<protein>
    <recommendedName>
        <fullName evidence="4">tRNA pseudouridine synthase A</fullName>
        <ecNumber evidence="4">5.4.99.12</ecNumber>
    </recommendedName>
    <alternativeName>
        <fullName evidence="4">tRNA pseudouridine(38-40) synthase</fullName>
    </alternativeName>
    <alternativeName>
        <fullName evidence="4">tRNA pseudouridylate synthase I</fullName>
    </alternativeName>
    <alternativeName>
        <fullName evidence="4">tRNA-uridine isomerase I</fullName>
    </alternativeName>
</protein>
<evidence type="ECO:0000256" key="5">
    <source>
        <dbReference type="PIRSR" id="PIRSR001430-1"/>
    </source>
</evidence>
<dbReference type="GO" id="GO:0160147">
    <property type="term" value="F:tRNA pseudouridine(38-40) synthase activity"/>
    <property type="evidence" value="ECO:0007669"/>
    <property type="project" value="UniProtKB-EC"/>
</dbReference>
<evidence type="ECO:0000256" key="8">
    <source>
        <dbReference type="SAM" id="MobiDB-lite"/>
    </source>
</evidence>
<organism evidence="10 11">
    <name type="scientific">Gordonibacter massiliensis</name>
    <name type="common">ex Traore et al. 2017</name>
    <dbReference type="NCBI Taxonomy" id="1841863"/>
    <lineage>
        <taxon>Bacteria</taxon>
        <taxon>Bacillati</taxon>
        <taxon>Actinomycetota</taxon>
        <taxon>Coriobacteriia</taxon>
        <taxon>Eggerthellales</taxon>
        <taxon>Eggerthellaceae</taxon>
        <taxon>Gordonibacter</taxon>
    </lineage>
</organism>
<evidence type="ECO:0000259" key="9">
    <source>
        <dbReference type="Pfam" id="PF01416"/>
    </source>
</evidence>
<dbReference type="InterPro" id="IPR020094">
    <property type="entry name" value="TruA/RsuA/RluB/E/F_N"/>
</dbReference>
<dbReference type="InterPro" id="IPR020095">
    <property type="entry name" value="PsdUridine_synth_TruA_C"/>
</dbReference>
<reference evidence="10 11" key="1">
    <citation type="submission" date="2020-08" db="EMBL/GenBank/DDBJ databases">
        <authorList>
            <person name="Liu C."/>
            <person name="Sun Q."/>
        </authorList>
    </citation>
    <scope>NUCLEOTIDE SEQUENCE [LARGE SCALE GENOMIC DNA]</scope>
    <source>
        <strain evidence="10 11">N22</strain>
    </source>
</reference>
<dbReference type="HAMAP" id="MF_00171">
    <property type="entry name" value="TruA"/>
    <property type="match status" value="1"/>
</dbReference>
<feature type="binding site" evidence="4 6">
    <location>
        <position position="147"/>
    </location>
    <ligand>
        <name>substrate</name>
    </ligand>
</feature>
<evidence type="ECO:0000256" key="3">
    <source>
        <dbReference type="ARBA" id="ARBA00023235"/>
    </source>
</evidence>
<keyword evidence="11" id="KW-1185">Reference proteome</keyword>
<dbReference type="Pfam" id="PF01416">
    <property type="entry name" value="PseudoU_synth_1"/>
    <property type="match status" value="2"/>
</dbReference>
<dbReference type="PIRSF" id="PIRSF001430">
    <property type="entry name" value="tRNA_psdUrid_synth"/>
    <property type="match status" value="1"/>
</dbReference>
<comment type="function">
    <text evidence="4">Formation of pseudouridine at positions 38, 39 and 40 in the anticodon stem and loop of transfer RNAs.</text>
</comment>
<dbReference type="RefSeq" id="WP_147581464.1">
    <property type="nucleotide sequence ID" value="NZ_JACMSE010000003.1"/>
</dbReference>
<comment type="subunit">
    <text evidence="4">Homodimer.</text>
</comment>